<dbReference type="InterPro" id="IPR037523">
    <property type="entry name" value="VOC_core"/>
</dbReference>
<dbReference type="Pfam" id="PF00903">
    <property type="entry name" value="Glyoxalase"/>
    <property type="match status" value="1"/>
</dbReference>
<dbReference type="Proteomes" id="UP001299970">
    <property type="component" value="Unassembled WGS sequence"/>
</dbReference>
<name>A0ABS9TV46_9PSEU</name>
<dbReference type="SUPFAM" id="SSF54593">
    <property type="entry name" value="Glyoxalase/Bleomycin resistance protein/Dihydroxybiphenyl dioxygenase"/>
    <property type="match status" value="1"/>
</dbReference>
<keyword evidence="3" id="KW-1185">Reference proteome</keyword>
<evidence type="ECO:0000313" key="2">
    <source>
        <dbReference type="EMBL" id="MCH6172399.1"/>
    </source>
</evidence>
<sequence>MVSPAKLAHVVLWTRQIQQMRDWYGTVLGARVVHANPFAVFMTYDDEHHRVALAHPQGVAMAKEHLGGIPDGLPGTDRPVGDLTPQQVAELPAHGLSHVAFAYDTLEDLLGTYERLKKESVLPASKINHGTTTSIYYNDPDGNSIELQIDNFDTVDEGTAFMESESFARNPIGVEFDPEEMLDRLRAGESASDLIRPTW</sequence>
<dbReference type="PROSITE" id="PS51819">
    <property type="entry name" value="VOC"/>
    <property type="match status" value="1"/>
</dbReference>
<reference evidence="2 3" key="1">
    <citation type="submission" date="2022-03" db="EMBL/GenBank/DDBJ databases">
        <title>Pseudonocardia alaer sp. nov., a novel actinomycete isolated from reed forest soil.</title>
        <authorList>
            <person name="Wang L."/>
        </authorList>
    </citation>
    <scope>NUCLEOTIDE SEQUENCE [LARGE SCALE GENOMIC DNA]</scope>
    <source>
        <strain evidence="2 3">Y-16303</strain>
    </source>
</reference>
<dbReference type="InterPro" id="IPR004360">
    <property type="entry name" value="Glyas_Fos-R_dOase_dom"/>
</dbReference>
<dbReference type="RefSeq" id="WP_241043203.1">
    <property type="nucleotide sequence ID" value="NZ_BAAAJF010000051.1"/>
</dbReference>
<evidence type="ECO:0000313" key="3">
    <source>
        <dbReference type="Proteomes" id="UP001299970"/>
    </source>
</evidence>
<dbReference type="InterPro" id="IPR050383">
    <property type="entry name" value="GlyoxalaseI/FosfomycinResist"/>
</dbReference>
<comment type="caution">
    <text evidence="2">The sequence shown here is derived from an EMBL/GenBank/DDBJ whole genome shotgun (WGS) entry which is preliminary data.</text>
</comment>
<dbReference type="PANTHER" id="PTHR21366">
    <property type="entry name" value="GLYOXALASE FAMILY PROTEIN"/>
    <property type="match status" value="1"/>
</dbReference>
<dbReference type="InterPro" id="IPR029068">
    <property type="entry name" value="Glyas_Bleomycin-R_OHBP_Dase"/>
</dbReference>
<feature type="domain" description="VOC" evidence="1">
    <location>
        <begin position="6"/>
        <end position="150"/>
    </location>
</feature>
<organism evidence="2 3">
    <name type="scientific">Pseudonocardia alaniniphila</name>
    <dbReference type="NCBI Taxonomy" id="75291"/>
    <lineage>
        <taxon>Bacteria</taxon>
        <taxon>Bacillati</taxon>
        <taxon>Actinomycetota</taxon>
        <taxon>Actinomycetes</taxon>
        <taxon>Pseudonocardiales</taxon>
        <taxon>Pseudonocardiaceae</taxon>
        <taxon>Pseudonocardia</taxon>
    </lineage>
</organism>
<protein>
    <submittedName>
        <fullName evidence="2">VOC family protein</fullName>
    </submittedName>
</protein>
<accession>A0ABS9TV46</accession>
<dbReference type="Gene3D" id="3.10.180.10">
    <property type="entry name" value="2,3-Dihydroxybiphenyl 1,2-Dioxygenase, domain 1"/>
    <property type="match status" value="1"/>
</dbReference>
<proteinExistence type="predicted"/>
<gene>
    <name evidence="2" type="ORF">MMF94_42590</name>
</gene>
<dbReference type="EMBL" id="JAKXMK010000071">
    <property type="protein sequence ID" value="MCH6172399.1"/>
    <property type="molecule type" value="Genomic_DNA"/>
</dbReference>
<evidence type="ECO:0000259" key="1">
    <source>
        <dbReference type="PROSITE" id="PS51819"/>
    </source>
</evidence>
<dbReference type="PANTHER" id="PTHR21366:SF14">
    <property type="entry name" value="GLYOXALASE DOMAIN-CONTAINING PROTEIN 5"/>
    <property type="match status" value="1"/>
</dbReference>